<dbReference type="PROSITE" id="PS52029">
    <property type="entry name" value="LD_TPASE"/>
    <property type="match status" value="1"/>
</dbReference>
<protein>
    <recommendedName>
        <fullName evidence="10">L,D-TPase catalytic domain-containing protein</fullName>
    </recommendedName>
</protein>
<dbReference type="Gene3D" id="2.40.440.10">
    <property type="entry name" value="L,D-transpeptidase catalytic domain-like"/>
    <property type="match status" value="1"/>
</dbReference>
<dbReference type="InterPro" id="IPR050979">
    <property type="entry name" value="LD-transpeptidase"/>
</dbReference>
<dbReference type="InterPro" id="IPR005490">
    <property type="entry name" value="LD_TPept_cat_dom"/>
</dbReference>
<reference evidence="11 12" key="1">
    <citation type="submission" date="2012-06" db="EMBL/GenBank/DDBJ databases">
        <title>Finished chromosome of genome of Microcoleus sp. PCC 7113.</title>
        <authorList>
            <consortium name="US DOE Joint Genome Institute"/>
            <person name="Gugger M."/>
            <person name="Coursin T."/>
            <person name="Rippka R."/>
            <person name="Tandeau De Marsac N."/>
            <person name="Huntemann M."/>
            <person name="Wei C.-L."/>
            <person name="Han J."/>
            <person name="Detter J.C."/>
            <person name="Han C."/>
            <person name="Tapia R."/>
            <person name="Chen A."/>
            <person name="Kyrpides N."/>
            <person name="Mavromatis K."/>
            <person name="Markowitz V."/>
            <person name="Szeto E."/>
            <person name="Ivanova N."/>
            <person name="Pagani I."/>
            <person name="Pati A."/>
            <person name="Goodwin L."/>
            <person name="Nordberg H.P."/>
            <person name="Cantor M.N."/>
            <person name="Hua S.X."/>
            <person name="Woyke T."/>
            <person name="Kerfeld C.A."/>
        </authorList>
    </citation>
    <scope>NUCLEOTIDE SEQUENCE [LARGE SCALE GENOMIC DNA]</scope>
    <source>
        <strain evidence="11 12">PCC 7113</strain>
    </source>
</reference>
<evidence type="ECO:0000256" key="6">
    <source>
        <dbReference type="ARBA" id="ARBA00022960"/>
    </source>
</evidence>
<keyword evidence="7 9" id="KW-0573">Peptidoglycan synthesis</keyword>
<dbReference type="eggNOG" id="COG1376">
    <property type="taxonomic scope" value="Bacteria"/>
</dbReference>
<dbReference type="GO" id="GO:0016757">
    <property type="term" value="F:glycosyltransferase activity"/>
    <property type="evidence" value="ECO:0007669"/>
    <property type="project" value="UniProtKB-KW"/>
</dbReference>
<keyword evidence="5" id="KW-0378">Hydrolase</keyword>
<name>K9WIN0_9CYAN</name>
<keyword evidence="4" id="KW-0808">Transferase</keyword>
<accession>K9WIN0</accession>
<comment type="pathway">
    <text evidence="1 9">Cell wall biogenesis; peptidoglycan biosynthesis.</text>
</comment>
<evidence type="ECO:0000256" key="1">
    <source>
        <dbReference type="ARBA" id="ARBA00004752"/>
    </source>
</evidence>
<evidence type="ECO:0000259" key="10">
    <source>
        <dbReference type="PROSITE" id="PS52029"/>
    </source>
</evidence>
<gene>
    <name evidence="11" type="ORF">Mic7113_4351</name>
</gene>
<dbReference type="PANTHER" id="PTHR30582">
    <property type="entry name" value="L,D-TRANSPEPTIDASE"/>
    <property type="match status" value="1"/>
</dbReference>
<evidence type="ECO:0000256" key="4">
    <source>
        <dbReference type="ARBA" id="ARBA00022679"/>
    </source>
</evidence>
<keyword evidence="6 9" id="KW-0133">Cell shape</keyword>
<dbReference type="CDD" id="cd16913">
    <property type="entry name" value="YkuD_like"/>
    <property type="match status" value="1"/>
</dbReference>
<dbReference type="Pfam" id="PF03734">
    <property type="entry name" value="YkuD"/>
    <property type="match status" value="1"/>
</dbReference>
<dbReference type="AlphaFoldDB" id="K9WIN0"/>
<dbReference type="Proteomes" id="UP000010471">
    <property type="component" value="Chromosome"/>
</dbReference>
<feature type="active site" description="Nucleophile" evidence="9">
    <location>
        <position position="165"/>
    </location>
</feature>
<feature type="active site" description="Proton donor/acceptor" evidence="9">
    <location>
        <position position="149"/>
    </location>
</feature>
<dbReference type="EMBL" id="CP003630">
    <property type="protein sequence ID" value="AFZ20048.1"/>
    <property type="molecule type" value="Genomic_DNA"/>
</dbReference>
<sequence>MAINYSLKTSWMVVCFGSAILWFSAVQPRLKPLSVIPKVKPKPKMAQVLPATDSLKMAIAGMSSRIVVDLSEARVYSYWGKQRIATYPVAVGQPGWETPTGTFKVLHKQLNPVWKQPITGEIIPAGPDNPLGDRWIGFWVDERHHIGFHGTDDEKLVGKAISHGCLRMRNKDIRALYNQVSLGTPVIVRP</sequence>
<evidence type="ECO:0000256" key="7">
    <source>
        <dbReference type="ARBA" id="ARBA00022984"/>
    </source>
</evidence>
<dbReference type="GO" id="GO:0005576">
    <property type="term" value="C:extracellular region"/>
    <property type="evidence" value="ECO:0007669"/>
    <property type="project" value="TreeGrafter"/>
</dbReference>
<proteinExistence type="inferred from homology"/>
<dbReference type="UniPathway" id="UPA00219"/>
<evidence type="ECO:0000256" key="9">
    <source>
        <dbReference type="PROSITE-ProRule" id="PRU01373"/>
    </source>
</evidence>
<comment type="similarity">
    <text evidence="2">Belongs to the YkuD family.</text>
</comment>
<evidence type="ECO:0000313" key="12">
    <source>
        <dbReference type="Proteomes" id="UP000010471"/>
    </source>
</evidence>
<dbReference type="PANTHER" id="PTHR30582:SF24">
    <property type="entry name" value="L,D-TRANSPEPTIDASE ERFK_SRFK-RELATED"/>
    <property type="match status" value="1"/>
</dbReference>
<evidence type="ECO:0000256" key="8">
    <source>
        <dbReference type="ARBA" id="ARBA00023316"/>
    </source>
</evidence>
<evidence type="ECO:0000256" key="3">
    <source>
        <dbReference type="ARBA" id="ARBA00022676"/>
    </source>
</evidence>
<dbReference type="KEGG" id="mic:Mic7113_4351"/>
<dbReference type="GO" id="GO:0071555">
    <property type="term" value="P:cell wall organization"/>
    <property type="evidence" value="ECO:0007669"/>
    <property type="project" value="UniProtKB-UniRule"/>
</dbReference>
<evidence type="ECO:0000256" key="2">
    <source>
        <dbReference type="ARBA" id="ARBA00005992"/>
    </source>
</evidence>
<feature type="domain" description="L,D-TPase catalytic" evidence="10">
    <location>
        <begin position="64"/>
        <end position="189"/>
    </location>
</feature>
<dbReference type="InterPro" id="IPR038063">
    <property type="entry name" value="Transpep_catalytic_dom"/>
</dbReference>
<dbReference type="GO" id="GO:0008360">
    <property type="term" value="P:regulation of cell shape"/>
    <property type="evidence" value="ECO:0007669"/>
    <property type="project" value="UniProtKB-UniRule"/>
</dbReference>
<evidence type="ECO:0000313" key="11">
    <source>
        <dbReference type="EMBL" id="AFZ20048.1"/>
    </source>
</evidence>
<dbReference type="SUPFAM" id="SSF141523">
    <property type="entry name" value="L,D-transpeptidase catalytic domain-like"/>
    <property type="match status" value="1"/>
</dbReference>
<keyword evidence="12" id="KW-1185">Reference proteome</keyword>
<evidence type="ECO:0000256" key="5">
    <source>
        <dbReference type="ARBA" id="ARBA00022801"/>
    </source>
</evidence>
<keyword evidence="3" id="KW-0328">Glycosyltransferase</keyword>
<dbReference type="GO" id="GO:0018104">
    <property type="term" value="P:peptidoglycan-protein cross-linking"/>
    <property type="evidence" value="ECO:0007669"/>
    <property type="project" value="TreeGrafter"/>
</dbReference>
<keyword evidence="8 9" id="KW-0961">Cell wall biogenesis/degradation</keyword>
<organism evidence="11 12">
    <name type="scientific">Allocoleopsis franciscana PCC 7113</name>
    <dbReference type="NCBI Taxonomy" id="1173027"/>
    <lineage>
        <taxon>Bacteria</taxon>
        <taxon>Bacillati</taxon>
        <taxon>Cyanobacteriota</taxon>
        <taxon>Cyanophyceae</taxon>
        <taxon>Coleofasciculales</taxon>
        <taxon>Coleofasciculaceae</taxon>
        <taxon>Allocoleopsis</taxon>
        <taxon>Allocoleopsis franciscana</taxon>
    </lineage>
</organism>
<dbReference type="GO" id="GO:0071972">
    <property type="term" value="F:peptidoglycan L,D-transpeptidase activity"/>
    <property type="evidence" value="ECO:0007669"/>
    <property type="project" value="TreeGrafter"/>
</dbReference>
<dbReference type="HOGENOM" id="CLU_042399_4_0_3"/>